<evidence type="ECO:0000313" key="8">
    <source>
        <dbReference type="Proteomes" id="UP000189796"/>
    </source>
</evidence>
<evidence type="ECO:0000256" key="1">
    <source>
        <dbReference type="ARBA" id="ARBA00023015"/>
    </source>
</evidence>
<dbReference type="SUPFAM" id="SSF48498">
    <property type="entry name" value="Tetracyclin repressor-like, C-terminal domain"/>
    <property type="match status" value="1"/>
</dbReference>
<dbReference type="Gene3D" id="1.10.357.10">
    <property type="entry name" value="Tetracycline Repressor, domain 2"/>
    <property type="match status" value="1"/>
</dbReference>
<proteinExistence type="predicted"/>
<dbReference type="InterPro" id="IPR036271">
    <property type="entry name" value="Tet_transcr_reg_TetR-rel_C_sf"/>
</dbReference>
<evidence type="ECO:0000256" key="5">
    <source>
        <dbReference type="SAM" id="MobiDB-lite"/>
    </source>
</evidence>
<name>A0A1M5UQM7_9BRAD</name>
<dbReference type="PROSITE" id="PS01081">
    <property type="entry name" value="HTH_TETR_1"/>
    <property type="match status" value="1"/>
</dbReference>
<evidence type="ECO:0000259" key="6">
    <source>
        <dbReference type="PROSITE" id="PS50977"/>
    </source>
</evidence>
<dbReference type="InterPro" id="IPR009057">
    <property type="entry name" value="Homeodomain-like_sf"/>
</dbReference>
<evidence type="ECO:0000256" key="3">
    <source>
        <dbReference type="ARBA" id="ARBA00023163"/>
    </source>
</evidence>
<dbReference type="Pfam" id="PF00440">
    <property type="entry name" value="TetR_N"/>
    <property type="match status" value="1"/>
</dbReference>
<dbReference type="EMBL" id="LT670817">
    <property type="protein sequence ID" value="SHH65291.1"/>
    <property type="molecule type" value="Genomic_DNA"/>
</dbReference>
<dbReference type="SUPFAM" id="SSF46689">
    <property type="entry name" value="Homeodomain-like"/>
    <property type="match status" value="1"/>
</dbReference>
<feature type="DNA-binding region" description="H-T-H motif" evidence="4">
    <location>
        <begin position="68"/>
        <end position="87"/>
    </location>
</feature>
<dbReference type="PRINTS" id="PR00455">
    <property type="entry name" value="HTHTETR"/>
</dbReference>
<dbReference type="InterPro" id="IPR023772">
    <property type="entry name" value="DNA-bd_HTH_TetR-type_CS"/>
</dbReference>
<dbReference type="Proteomes" id="UP000189796">
    <property type="component" value="Chromosome I"/>
</dbReference>
<feature type="region of interest" description="Disordered" evidence="5">
    <location>
        <begin position="1"/>
        <end position="25"/>
    </location>
</feature>
<reference evidence="7 8" key="1">
    <citation type="submission" date="2016-11" db="EMBL/GenBank/DDBJ databases">
        <authorList>
            <person name="Jaros S."/>
            <person name="Januszkiewicz K."/>
            <person name="Wedrychowicz H."/>
        </authorList>
    </citation>
    <scope>NUCLEOTIDE SEQUENCE [LARGE SCALE GENOMIC DNA]</scope>
    <source>
        <strain evidence="7 8">GAS138</strain>
    </source>
</reference>
<dbReference type="Pfam" id="PF17935">
    <property type="entry name" value="TetR_C_27"/>
    <property type="match status" value="1"/>
</dbReference>
<protein>
    <submittedName>
        <fullName evidence="7">Transcriptional regulator, TetR family</fullName>
    </submittedName>
</protein>
<dbReference type="GO" id="GO:0003700">
    <property type="term" value="F:DNA-binding transcription factor activity"/>
    <property type="evidence" value="ECO:0007669"/>
    <property type="project" value="TreeGrafter"/>
</dbReference>
<dbReference type="InterPro" id="IPR041478">
    <property type="entry name" value="TetR_C_27"/>
</dbReference>
<accession>A0A1M5UQM7</accession>
<dbReference type="PROSITE" id="PS50977">
    <property type="entry name" value="HTH_TETR_2"/>
    <property type="match status" value="1"/>
</dbReference>
<dbReference type="InterPro" id="IPR050109">
    <property type="entry name" value="HTH-type_TetR-like_transc_reg"/>
</dbReference>
<keyword evidence="3" id="KW-0804">Transcription</keyword>
<sequence length="237" mass="26358">MLAWPVTLPPRPRDWPANGEGDDHPPDRFAKAWKADGARMNETLVLTPERILEVTEEVLRRYGLAKATVVDVARALDVSHGSVYRHFPSKASLREAVAKRWLDRVNAPLQEIAQGSESPPVRLEHWLRTMIAIKHKKVCDDPEMFATYLALAQEACKVVKAHKDGLVDQIAHIISDGVKQGDFEAADAKASARALFDATIRFHHPAHAEEWSDPAQAARIDALLALLLRGLEAPCKH</sequence>
<feature type="domain" description="HTH tetR-type" evidence="6">
    <location>
        <begin position="45"/>
        <end position="105"/>
    </location>
</feature>
<dbReference type="GO" id="GO:0000976">
    <property type="term" value="F:transcription cis-regulatory region binding"/>
    <property type="evidence" value="ECO:0007669"/>
    <property type="project" value="TreeGrafter"/>
</dbReference>
<keyword evidence="1" id="KW-0805">Transcription regulation</keyword>
<evidence type="ECO:0000256" key="4">
    <source>
        <dbReference type="PROSITE-ProRule" id="PRU00335"/>
    </source>
</evidence>
<evidence type="ECO:0000256" key="2">
    <source>
        <dbReference type="ARBA" id="ARBA00023125"/>
    </source>
</evidence>
<dbReference type="PANTHER" id="PTHR30055">
    <property type="entry name" value="HTH-TYPE TRANSCRIPTIONAL REGULATOR RUTR"/>
    <property type="match status" value="1"/>
</dbReference>
<dbReference type="AlphaFoldDB" id="A0A1M5UQM7"/>
<dbReference type="PANTHER" id="PTHR30055:SF151">
    <property type="entry name" value="TRANSCRIPTIONAL REGULATORY PROTEIN"/>
    <property type="match status" value="1"/>
</dbReference>
<keyword evidence="2 4" id="KW-0238">DNA-binding</keyword>
<evidence type="ECO:0000313" key="7">
    <source>
        <dbReference type="EMBL" id="SHH65291.1"/>
    </source>
</evidence>
<dbReference type="InterPro" id="IPR001647">
    <property type="entry name" value="HTH_TetR"/>
</dbReference>
<gene>
    <name evidence="7" type="ORF">SAMN05443248_5548</name>
</gene>
<organism evidence="7 8">
    <name type="scientific">Bradyrhizobium erythrophlei</name>
    <dbReference type="NCBI Taxonomy" id="1437360"/>
    <lineage>
        <taxon>Bacteria</taxon>
        <taxon>Pseudomonadati</taxon>
        <taxon>Pseudomonadota</taxon>
        <taxon>Alphaproteobacteria</taxon>
        <taxon>Hyphomicrobiales</taxon>
        <taxon>Nitrobacteraceae</taxon>
        <taxon>Bradyrhizobium</taxon>
    </lineage>
</organism>